<dbReference type="RefSeq" id="WP_122190051.1">
    <property type="nucleotide sequence ID" value="NZ_RFFH01000010.1"/>
</dbReference>
<proteinExistence type="predicted"/>
<evidence type="ECO:0000313" key="2">
    <source>
        <dbReference type="Proteomes" id="UP000279275"/>
    </source>
</evidence>
<organism evidence="1 2">
    <name type="scientific">Nocardia stercoris</name>
    <dbReference type="NCBI Taxonomy" id="2483361"/>
    <lineage>
        <taxon>Bacteria</taxon>
        <taxon>Bacillati</taxon>
        <taxon>Actinomycetota</taxon>
        <taxon>Actinomycetes</taxon>
        <taxon>Mycobacteriales</taxon>
        <taxon>Nocardiaceae</taxon>
        <taxon>Nocardia</taxon>
    </lineage>
</organism>
<dbReference type="Gene3D" id="3.20.20.410">
    <property type="entry name" value="Protein of unknown function UPF0759"/>
    <property type="match status" value="1"/>
</dbReference>
<dbReference type="InterPro" id="IPR002763">
    <property type="entry name" value="DUF72"/>
</dbReference>
<evidence type="ECO:0000313" key="1">
    <source>
        <dbReference type="EMBL" id="RMI30383.1"/>
    </source>
</evidence>
<name>A0A3M2L1K0_9NOCA</name>
<accession>A0A3M2L1K0</accession>
<sequence>MTLLVGTSGWQYADWRGVFYPPGVPQRKWLDHYANTFATVELNAAFYRPVKPETFANWRDRTPGDFVMAVKASRVITHYRRLRDPDVPLDRVLGAARELGDKLGPILFQLPPDLEAVPDRLRDMLDLIPRQLRVVVEPRHASWWTPAVRSVLADHGAALCWADRHNRPTSPLWHTTDWAYLRFHESTGARAPGYPDRTLERWIGRLDHICGRKQDAYVYFNNDRGGNAIHDAARFAELARAAGWPVARAGREATTESGGHAVVQRG</sequence>
<dbReference type="Pfam" id="PF01904">
    <property type="entry name" value="DUF72"/>
    <property type="match status" value="1"/>
</dbReference>
<dbReference type="PANTHER" id="PTHR30348:SF4">
    <property type="entry name" value="DUF72 DOMAIN-CONTAINING PROTEIN"/>
    <property type="match status" value="1"/>
</dbReference>
<dbReference type="SUPFAM" id="SSF117396">
    <property type="entry name" value="TM1631-like"/>
    <property type="match status" value="1"/>
</dbReference>
<dbReference type="AlphaFoldDB" id="A0A3M2L1K0"/>
<keyword evidence="2" id="KW-1185">Reference proteome</keyword>
<gene>
    <name evidence="1" type="ORF">EBN03_22355</name>
</gene>
<dbReference type="InterPro" id="IPR036520">
    <property type="entry name" value="UPF0759_sf"/>
</dbReference>
<reference evidence="1 2" key="1">
    <citation type="submission" date="2018-10" db="EMBL/GenBank/DDBJ databases">
        <title>Isolation from cow dung.</title>
        <authorList>
            <person name="Ling L."/>
        </authorList>
    </citation>
    <scope>NUCLEOTIDE SEQUENCE [LARGE SCALE GENOMIC DNA]</scope>
    <source>
        <strain evidence="1 2">NEAU-LL90</strain>
    </source>
</reference>
<comment type="caution">
    <text evidence="1">The sequence shown here is derived from an EMBL/GenBank/DDBJ whole genome shotgun (WGS) entry which is preliminary data.</text>
</comment>
<protein>
    <submittedName>
        <fullName evidence="1">DUF72 domain-containing protein</fullName>
    </submittedName>
</protein>
<dbReference type="PANTHER" id="PTHR30348">
    <property type="entry name" value="UNCHARACTERIZED PROTEIN YECE"/>
    <property type="match status" value="1"/>
</dbReference>
<dbReference type="EMBL" id="RFFH01000010">
    <property type="protein sequence ID" value="RMI30383.1"/>
    <property type="molecule type" value="Genomic_DNA"/>
</dbReference>
<dbReference type="Proteomes" id="UP000279275">
    <property type="component" value="Unassembled WGS sequence"/>
</dbReference>
<dbReference type="OrthoDB" id="9780310at2"/>